<accession>A0A8H7Y8T8</accession>
<comment type="caution">
    <text evidence="2">The sequence shown here is derived from an EMBL/GenBank/DDBJ whole genome shotgun (WGS) entry which is preliminary data.</text>
</comment>
<dbReference type="VEuPathDB" id="FungiDB:I7I52_11754"/>
<proteinExistence type="predicted"/>
<gene>
    <name evidence="2" type="ORF">I7I52_11754</name>
</gene>
<evidence type="ECO:0000313" key="3">
    <source>
        <dbReference type="Proteomes" id="UP000670092"/>
    </source>
</evidence>
<protein>
    <submittedName>
        <fullName evidence="2">Uncharacterized protein</fullName>
    </submittedName>
</protein>
<evidence type="ECO:0000313" key="2">
    <source>
        <dbReference type="EMBL" id="KAG5287845.1"/>
    </source>
</evidence>
<name>A0A8H7Y8T8_AJECA</name>
<evidence type="ECO:0000256" key="1">
    <source>
        <dbReference type="SAM" id="MobiDB-lite"/>
    </source>
</evidence>
<reference evidence="2 3" key="1">
    <citation type="submission" date="2021-01" db="EMBL/GenBank/DDBJ databases">
        <title>Chromosome-level genome assembly of a human fungal pathogen reveals clustering of transcriptionally co-regulated genes.</title>
        <authorList>
            <person name="Voorhies M."/>
            <person name="Cohen S."/>
            <person name="Shea T.P."/>
            <person name="Petrus S."/>
            <person name="Munoz J.F."/>
            <person name="Poplawski S."/>
            <person name="Goldman W.E."/>
            <person name="Michael T."/>
            <person name="Cuomo C.A."/>
            <person name="Sil A."/>
            <person name="Beyhan S."/>
        </authorList>
    </citation>
    <scope>NUCLEOTIDE SEQUENCE [LARGE SCALE GENOMIC DNA]</scope>
    <source>
        <strain evidence="2 3">G184AR</strain>
    </source>
</reference>
<dbReference type="EMBL" id="JAEVHI010000007">
    <property type="protein sequence ID" value="KAG5287845.1"/>
    <property type="molecule type" value="Genomic_DNA"/>
</dbReference>
<dbReference type="Proteomes" id="UP000670092">
    <property type="component" value="Unassembled WGS sequence"/>
</dbReference>
<organism evidence="2 3">
    <name type="scientific">Ajellomyces capsulatus</name>
    <name type="common">Darling's disease fungus</name>
    <name type="synonym">Histoplasma capsulatum</name>
    <dbReference type="NCBI Taxonomy" id="5037"/>
    <lineage>
        <taxon>Eukaryota</taxon>
        <taxon>Fungi</taxon>
        <taxon>Dikarya</taxon>
        <taxon>Ascomycota</taxon>
        <taxon>Pezizomycotina</taxon>
        <taxon>Eurotiomycetes</taxon>
        <taxon>Eurotiomycetidae</taxon>
        <taxon>Onygenales</taxon>
        <taxon>Ajellomycetaceae</taxon>
        <taxon>Histoplasma</taxon>
    </lineage>
</organism>
<feature type="compositionally biased region" description="Polar residues" evidence="1">
    <location>
        <begin position="9"/>
        <end position="19"/>
    </location>
</feature>
<feature type="region of interest" description="Disordered" evidence="1">
    <location>
        <begin position="7"/>
        <end position="36"/>
    </location>
</feature>
<dbReference type="AlphaFoldDB" id="A0A8H7Y8T8"/>
<sequence length="103" mass="11330">MVYYYDLTTPANNTGSSPGNAALKEKHMDSFSTSSPNLTPTSKSFYHAILHKLLQGIDQCPDAGLPAARLLRLRERQLHGSLVVNNSGNRANWTKANGRMEVD</sequence>